<proteinExistence type="predicted"/>
<dbReference type="EMBL" id="CAJOBC010085827">
    <property type="protein sequence ID" value="CAF4336137.1"/>
    <property type="molecule type" value="Genomic_DNA"/>
</dbReference>
<dbReference type="Proteomes" id="UP000681722">
    <property type="component" value="Unassembled WGS sequence"/>
</dbReference>
<evidence type="ECO:0000313" key="4">
    <source>
        <dbReference type="EMBL" id="CAF4336137.1"/>
    </source>
</evidence>
<protein>
    <submittedName>
        <fullName evidence="2">Uncharacterized protein</fullName>
    </submittedName>
</protein>
<sequence>MRLKRYYIM</sequence>
<dbReference type="EMBL" id="CAJOBC010084045">
    <property type="protein sequence ID" value="CAF4310913.1"/>
    <property type="molecule type" value="Genomic_DNA"/>
</dbReference>
<evidence type="ECO:0000313" key="2">
    <source>
        <dbReference type="EMBL" id="CAF1467397.1"/>
    </source>
</evidence>
<evidence type="ECO:0000313" key="3">
    <source>
        <dbReference type="EMBL" id="CAF4310913.1"/>
    </source>
</evidence>
<feature type="non-terminal residue" evidence="2">
    <location>
        <position position="9"/>
    </location>
</feature>
<evidence type="ECO:0000313" key="5">
    <source>
        <dbReference type="Proteomes" id="UP000663829"/>
    </source>
</evidence>
<dbReference type="Proteomes" id="UP000663829">
    <property type="component" value="Unassembled WGS sequence"/>
</dbReference>
<name>A0A815QVB0_9BILA</name>
<keyword evidence="5" id="KW-1185">Reference proteome</keyword>
<gene>
    <name evidence="1" type="ORF">GPM918_LOCUS34068</name>
    <name evidence="2" type="ORF">GPM918_LOCUS35327</name>
    <name evidence="3" type="ORF">SRO942_LOCUS34762</name>
    <name evidence="4" type="ORF">SRO942_LOCUS36045</name>
</gene>
<accession>A0A815QVB0</accession>
<reference evidence="2" key="1">
    <citation type="submission" date="2021-02" db="EMBL/GenBank/DDBJ databases">
        <authorList>
            <person name="Nowell W R."/>
        </authorList>
    </citation>
    <scope>NUCLEOTIDE SEQUENCE</scope>
</reference>
<comment type="caution">
    <text evidence="2">The sequence shown here is derived from an EMBL/GenBank/DDBJ whole genome shotgun (WGS) entry which is preliminary data.</text>
</comment>
<organism evidence="2 5">
    <name type="scientific">Didymodactylos carnosus</name>
    <dbReference type="NCBI Taxonomy" id="1234261"/>
    <lineage>
        <taxon>Eukaryota</taxon>
        <taxon>Metazoa</taxon>
        <taxon>Spiralia</taxon>
        <taxon>Gnathifera</taxon>
        <taxon>Rotifera</taxon>
        <taxon>Eurotatoria</taxon>
        <taxon>Bdelloidea</taxon>
        <taxon>Philodinida</taxon>
        <taxon>Philodinidae</taxon>
        <taxon>Didymodactylos</taxon>
    </lineage>
</organism>
<evidence type="ECO:0000313" key="1">
    <source>
        <dbReference type="EMBL" id="CAF1432707.1"/>
    </source>
</evidence>
<dbReference type="EMBL" id="CAJNOQ010020362">
    <property type="protein sequence ID" value="CAF1467397.1"/>
    <property type="molecule type" value="Genomic_DNA"/>
</dbReference>
<dbReference type="EMBL" id="CAJNOQ010018612">
    <property type="protein sequence ID" value="CAF1432707.1"/>
    <property type="molecule type" value="Genomic_DNA"/>
</dbReference>